<sequence>MGQRYVTGVLLLGGTGAVGRGCFDVLTRLRGMSVVLAGRDEARLREVAPGADVARIDITDAAAVTAVATQCDVVVNCAGPSTTFSAQVAEAAVAAGVPYVDPGGDQALMDRLTATGAGVPVVLQAGVQPGLSGLLLRLLALRATGAIEDVTAWCGGLQELTPASVLEYLASLHDTQSHPGAVLRDGVIRRATPDECEPAPASCFPDSVTARPHLDAETVAVAAHLGIGNVCWMNVFDGAHSTRAMQRMAIDDERSPDLEAVRSAAKLDLFGRQPYFAIVARAHDGVGSTTAAFSCPDSYRVTGAVAAFAATRAADLPAEVHPFWSIDEPPRALEFVTEAIPQATLSCCRDSALPIEEGAL</sequence>
<proteinExistence type="inferred from homology"/>
<dbReference type="InterPro" id="IPR005097">
    <property type="entry name" value="Sacchrp_dh_NADP-bd"/>
</dbReference>
<dbReference type="Gene3D" id="3.40.50.720">
    <property type="entry name" value="NAD(P)-binding Rossmann-like Domain"/>
    <property type="match status" value="1"/>
</dbReference>
<evidence type="ECO:0000313" key="3">
    <source>
        <dbReference type="EMBL" id="ORB09377.1"/>
    </source>
</evidence>
<dbReference type="Pfam" id="PF03435">
    <property type="entry name" value="Sacchrp_dh_NADP"/>
    <property type="match status" value="1"/>
</dbReference>
<dbReference type="Proteomes" id="UP000192739">
    <property type="component" value="Unassembled WGS sequence"/>
</dbReference>
<evidence type="ECO:0000313" key="4">
    <source>
        <dbReference type="Proteomes" id="UP000192739"/>
    </source>
</evidence>
<dbReference type="PANTHER" id="PTHR43781">
    <property type="entry name" value="SACCHAROPINE DEHYDROGENASE"/>
    <property type="match status" value="1"/>
</dbReference>
<dbReference type="SUPFAM" id="SSF51735">
    <property type="entry name" value="NAD(P)-binding Rossmann-fold domains"/>
    <property type="match status" value="1"/>
</dbReference>
<dbReference type="PANTHER" id="PTHR43781:SF1">
    <property type="entry name" value="SACCHAROPINE DEHYDROGENASE"/>
    <property type="match status" value="1"/>
</dbReference>
<dbReference type="AlphaFoldDB" id="A0A1E3SEF2"/>
<feature type="domain" description="Saccharopine dehydrogenase NADP binding" evidence="2">
    <location>
        <begin position="9"/>
        <end position="102"/>
    </location>
</feature>
<accession>A0A1E3SEF2</accession>
<gene>
    <name evidence="3" type="ORF">BST27_06525</name>
</gene>
<comment type="similarity">
    <text evidence="1">Belongs to the saccharopine dehydrogenase family. Enoyl reductase subfamily.</text>
</comment>
<organism evidence="3 4">
    <name type="scientific">Mycobacterium intermedium</name>
    <dbReference type="NCBI Taxonomy" id="28445"/>
    <lineage>
        <taxon>Bacteria</taxon>
        <taxon>Bacillati</taxon>
        <taxon>Actinomycetota</taxon>
        <taxon>Actinomycetes</taxon>
        <taxon>Mycobacteriales</taxon>
        <taxon>Mycobacteriaceae</taxon>
        <taxon>Mycobacterium</taxon>
        <taxon>Mycobacterium simiae complex</taxon>
    </lineage>
</organism>
<reference evidence="3 4" key="1">
    <citation type="submission" date="2017-02" db="EMBL/GenBank/DDBJ databases">
        <title>The new phylogeny of genus Mycobacterium.</title>
        <authorList>
            <person name="Tortoli E."/>
            <person name="Trovato A."/>
            <person name="Cirillo D.M."/>
        </authorList>
    </citation>
    <scope>NUCLEOTIDE SEQUENCE [LARGE SCALE GENOMIC DNA]</scope>
    <source>
        <strain evidence="3 4">DSM 44049</strain>
    </source>
</reference>
<dbReference type="InterPro" id="IPR036291">
    <property type="entry name" value="NAD(P)-bd_dom_sf"/>
</dbReference>
<dbReference type="EMBL" id="MVHT01000011">
    <property type="protein sequence ID" value="ORB09377.1"/>
    <property type="molecule type" value="Genomic_DNA"/>
</dbReference>
<dbReference type="STRING" id="28445.BHQ20_12855"/>
<protein>
    <recommendedName>
        <fullName evidence="2">Saccharopine dehydrogenase NADP binding domain-containing protein</fullName>
    </recommendedName>
</protein>
<evidence type="ECO:0000259" key="2">
    <source>
        <dbReference type="Pfam" id="PF03435"/>
    </source>
</evidence>
<evidence type="ECO:0000256" key="1">
    <source>
        <dbReference type="ARBA" id="ARBA00010591"/>
    </source>
</evidence>
<comment type="caution">
    <text evidence="3">The sequence shown here is derived from an EMBL/GenBank/DDBJ whole genome shotgun (WGS) entry which is preliminary data.</text>
</comment>
<name>A0A1E3SEF2_MYCIE</name>
<keyword evidence="4" id="KW-1185">Reference proteome</keyword>